<dbReference type="AlphaFoldDB" id="A0A383VRX4"/>
<feature type="coiled-coil region" evidence="3">
    <location>
        <begin position="186"/>
        <end position="220"/>
    </location>
</feature>
<dbReference type="InterPro" id="IPR029440">
    <property type="entry name" value="DRC1_C"/>
</dbReference>
<name>A0A383VRX4_TETOB</name>
<dbReference type="EMBL" id="FNXT01000847">
    <property type="protein sequence ID" value="SZX68267.1"/>
    <property type="molecule type" value="Genomic_DNA"/>
</dbReference>
<feature type="coiled-coil region" evidence="3">
    <location>
        <begin position="337"/>
        <end position="364"/>
    </location>
</feature>
<evidence type="ECO:0000256" key="1">
    <source>
        <dbReference type="ARBA" id="ARBA00009688"/>
    </source>
</evidence>
<dbReference type="GO" id="GO:0060285">
    <property type="term" value="P:cilium-dependent cell motility"/>
    <property type="evidence" value="ECO:0007669"/>
    <property type="project" value="TreeGrafter"/>
</dbReference>
<dbReference type="GO" id="GO:0005858">
    <property type="term" value="C:axonemal dynein complex"/>
    <property type="evidence" value="ECO:0007669"/>
    <property type="project" value="InterPro"/>
</dbReference>
<dbReference type="GO" id="GO:0003352">
    <property type="term" value="P:regulation of cilium movement"/>
    <property type="evidence" value="ECO:0007669"/>
    <property type="project" value="TreeGrafter"/>
</dbReference>
<feature type="domain" description="Dynein regulatory complex protein 1/2 N-terminal" evidence="5">
    <location>
        <begin position="77"/>
        <end position="177"/>
    </location>
</feature>
<evidence type="ECO:0000256" key="2">
    <source>
        <dbReference type="ARBA" id="ARBA00023054"/>
    </source>
</evidence>
<dbReference type="PANTHER" id="PTHR21625:SF1">
    <property type="entry name" value="DYNEIN REGULATORY COMPLEX PROTEIN 1"/>
    <property type="match status" value="1"/>
</dbReference>
<reference evidence="7 8" key="1">
    <citation type="submission" date="2016-10" db="EMBL/GenBank/DDBJ databases">
        <authorList>
            <person name="Cai Z."/>
        </authorList>
    </citation>
    <scope>NUCLEOTIDE SEQUENCE [LARGE SCALE GENOMIC DNA]</scope>
</reference>
<dbReference type="Proteomes" id="UP000256970">
    <property type="component" value="Unassembled WGS sequence"/>
</dbReference>
<feature type="region of interest" description="Disordered" evidence="4">
    <location>
        <begin position="30"/>
        <end position="52"/>
    </location>
</feature>
<protein>
    <recommendedName>
        <fullName evidence="9">Dynein regulatory complex protein 1/2 N-terminal domain-containing protein</fullName>
    </recommendedName>
</protein>
<feature type="compositionally biased region" description="Low complexity" evidence="4">
    <location>
        <begin position="32"/>
        <end position="52"/>
    </location>
</feature>
<dbReference type="InterPro" id="IPR039505">
    <property type="entry name" value="DRC1/2_N"/>
</dbReference>
<evidence type="ECO:0008006" key="9">
    <source>
        <dbReference type="Google" id="ProtNLM"/>
    </source>
</evidence>
<evidence type="ECO:0000259" key="5">
    <source>
        <dbReference type="Pfam" id="PF14772"/>
    </source>
</evidence>
<evidence type="ECO:0000256" key="3">
    <source>
        <dbReference type="SAM" id="Coils"/>
    </source>
</evidence>
<keyword evidence="8" id="KW-1185">Reference proteome</keyword>
<dbReference type="Pfam" id="PF14772">
    <property type="entry name" value="NYD-SP28"/>
    <property type="match status" value="1"/>
</dbReference>
<comment type="similarity">
    <text evidence="1">Belongs to the DRC1 family.</text>
</comment>
<evidence type="ECO:0000313" key="8">
    <source>
        <dbReference type="Proteomes" id="UP000256970"/>
    </source>
</evidence>
<feature type="domain" description="Dynein regulatory complex protein 1 C-terminal" evidence="6">
    <location>
        <begin position="689"/>
        <end position="748"/>
    </location>
</feature>
<dbReference type="PANTHER" id="PTHR21625">
    <property type="entry name" value="NYD-SP28 PROTEIN"/>
    <property type="match status" value="1"/>
</dbReference>
<evidence type="ECO:0000313" key="7">
    <source>
        <dbReference type="EMBL" id="SZX68267.1"/>
    </source>
</evidence>
<evidence type="ECO:0000256" key="4">
    <source>
        <dbReference type="SAM" id="MobiDB-lite"/>
    </source>
</evidence>
<evidence type="ECO:0000259" key="6">
    <source>
        <dbReference type="Pfam" id="PF14775"/>
    </source>
</evidence>
<gene>
    <name evidence="7" type="ORF">BQ4739_LOCUS8631</name>
</gene>
<organism evidence="7 8">
    <name type="scientific">Tetradesmus obliquus</name>
    <name type="common">Green alga</name>
    <name type="synonym">Acutodesmus obliquus</name>
    <dbReference type="NCBI Taxonomy" id="3088"/>
    <lineage>
        <taxon>Eukaryota</taxon>
        <taxon>Viridiplantae</taxon>
        <taxon>Chlorophyta</taxon>
        <taxon>core chlorophytes</taxon>
        <taxon>Chlorophyceae</taxon>
        <taxon>CS clade</taxon>
        <taxon>Sphaeropleales</taxon>
        <taxon>Scenedesmaceae</taxon>
        <taxon>Tetradesmus</taxon>
    </lineage>
</organism>
<dbReference type="GO" id="GO:0070286">
    <property type="term" value="P:axonemal dynein complex assembly"/>
    <property type="evidence" value="ECO:0007669"/>
    <property type="project" value="InterPro"/>
</dbReference>
<dbReference type="Pfam" id="PF14775">
    <property type="entry name" value="NYD-SP28_assoc"/>
    <property type="match status" value="1"/>
</dbReference>
<dbReference type="InterPro" id="IPR039750">
    <property type="entry name" value="DRC1/DRC2"/>
</dbReference>
<feature type="region of interest" description="Disordered" evidence="4">
    <location>
        <begin position="452"/>
        <end position="511"/>
    </location>
</feature>
<dbReference type="STRING" id="3088.A0A383VRX4"/>
<feature type="compositionally biased region" description="Low complexity" evidence="4">
    <location>
        <begin position="487"/>
        <end position="504"/>
    </location>
</feature>
<accession>A0A383VRX4</accession>
<proteinExistence type="inferred from homology"/>
<sequence>MGEVDLQLASHREARIAARRKRIQEKLAAIRQGDTTGTQEATQQQETSKTTQQLLESSRRLLRLRHDTQQGVTAVRVAGDEHENARRQKEEHVRQELRGKLLAEAESSAAANAAVAVRWGAVLGLDVPQELFQAIEEQRMACEAVIASKDRLIADIRSVLKGKDEEYVKLLKRQAADTDTLLGAMARQLADLAAAYREELENVERALLQERAELLASNRKEVGTLLEARSAAEANFTEKYLGAVESYAANLEELRHADAEEYQVLKIKLESDIAVLEQHLETMRATYQLNAEKLEYNYRVLLERDAENTATINQQKRKLSRQHDVLSSLKHKYAASDAKASEENSKLTDEYKRITEQFKDLQAKFRHFGKVDAAKYSQLWRLQQQEACGLVRQLLAADRVIHEQQLGWQWAAPDEGIFVSPHDVAAHTGAAAPGAAAAAAGVATLTISAAGAAGDDQEGEQEQQEQQQDEHQHQQHSEAGARVSQDGAASARSRSSSGSSPGGASRHHNGAAEVAQRLSDPSYYGALCLLVDEAGFLIDAKAAALIAQLPPSEGQLVAAEAIVRSLGVSDGPAFDALMDALSADGGAGAADRATLSLSGAAAPPPLLVHPDEALLRLKQFVEAEAGIAQHPAGAAAAAGGSQTAAATLSASPSSTMRPSLGGALAAGLMGAGAFKGQVVSMRAAEKEKKYWERLTKAVSGKEMRVWNRLEGQLGSYHGLLLRRSEGLAAIASLQQQNDELRMLLNQYLSSKINAELKVPPTAVL</sequence>
<keyword evidence="2 3" id="KW-0175">Coiled coil</keyword>